<sequence>MMAKDDHVYVAKLAEQAERYQDMVHAMKLVAQENKELTAEERNLLYVSYKNATYTRRQSWRVLKSIEEQAAKESLPKYFIMIRNYREKIEKELSGLCNEVIQILKENCIPHCTFKESIVFYHKMEGDYWRYLTEFKLGKEKEHAIEGALEAYSKGSKIASELPPTHPIRLGLALNFSVFYFDSKGDVENATKIALEAYNSSNKVIKKEANEDTYKDTAIILHLLKENLNMWSPGLCVDDGEDSEDLE</sequence>
<dbReference type="InterPro" id="IPR023410">
    <property type="entry name" value="14-3-3_domain"/>
</dbReference>
<dbReference type="SUPFAM" id="SSF48445">
    <property type="entry name" value="14-3-3 protein"/>
    <property type="match status" value="1"/>
</dbReference>
<feature type="domain" description="14-3-3" evidence="3">
    <location>
        <begin position="4"/>
        <end position="245"/>
    </location>
</feature>
<evidence type="ECO:0000256" key="1">
    <source>
        <dbReference type="ARBA" id="ARBA00006141"/>
    </source>
</evidence>
<dbReference type="EMBL" id="GIBP01006764">
    <property type="protein sequence ID" value="NDV35733.1"/>
    <property type="molecule type" value="Transcribed_RNA"/>
</dbReference>
<dbReference type="PIRSF" id="PIRSF000868">
    <property type="entry name" value="14-3-3"/>
    <property type="match status" value="1"/>
</dbReference>
<accession>A0A6B2LFA5</accession>
<reference evidence="4" key="1">
    <citation type="journal article" date="2020" name="J. Eukaryot. Microbiol.">
        <title>De novo Sequencing, Assembly and Annotation of the Transcriptome for the Free-Living Testate Amoeba Arcella intermedia.</title>
        <authorList>
            <person name="Ribeiro G.M."/>
            <person name="Porfirio-Sousa A.L."/>
            <person name="Maurer-Alcala X.X."/>
            <person name="Katz L.A."/>
            <person name="Lahr D.J.G."/>
        </authorList>
    </citation>
    <scope>NUCLEOTIDE SEQUENCE</scope>
</reference>
<feature type="site" description="Interaction with phosphoserine on interacting protein" evidence="2">
    <location>
        <position position="57"/>
    </location>
</feature>
<dbReference type="PRINTS" id="PR00305">
    <property type="entry name" value="1433ZETA"/>
</dbReference>
<evidence type="ECO:0000259" key="3">
    <source>
        <dbReference type="SMART" id="SM00101"/>
    </source>
</evidence>
<dbReference type="PANTHER" id="PTHR18860">
    <property type="entry name" value="14-3-3 PROTEIN"/>
    <property type="match status" value="1"/>
</dbReference>
<evidence type="ECO:0000313" key="4">
    <source>
        <dbReference type="EMBL" id="NDV35733.1"/>
    </source>
</evidence>
<evidence type="ECO:0000256" key="2">
    <source>
        <dbReference type="PIRSR" id="PIRSR000868-1"/>
    </source>
</evidence>
<dbReference type="InterPro" id="IPR036815">
    <property type="entry name" value="14-3-3_dom_sf"/>
</dbReference>
<comment type="similarity">
    <text evidence="1">Belongs to the 14-3-3 family.</text>
</comment>
<feature type="site" description="Interaction with phosphoserine on interacting protein" evidence="2">
    <location>
        <position position="130"/>
    </location>
</feature>
<organism evidence="4">
    <name type="scientific">Arcella intermedia</name>
    <dbReference type="NCBI Taxonomy" id="1963864"/>
    <lineage>
        <taxon>Eukaryota</taxon>
        <taxon>Amoebozoa</taxon>
        <taxon>Tubulinea</taxon>
        <taxon>Elardia</taxon>
        <taxon>Arcellinida</taxon>
        <taxon>Sphaerothecina</taxon>
        <taxon>Arcellidae</taxon>
        <taxon>Arcella</taxon>
    </lineage>
</organism>
<dbReference type="InterPro" id="IPR000308">
    <property type="entry name" value="14-3-3"/>
</dbReference>
<proteinExistence type="inferred from homology"/>
<dbReference type="SMART" id="SM00101">
    <property type="entry name" value="14_3_3"/>
    <property type="match status" value="1"/>
</dbReference>
<dbReference type="Pfam" id="PF00244">
    <property type="entry name" value="14-3-3"/>
    <property type="match status" value="1"/>
</dbReference>
<dbReference type="CDD" id="cd08774">
    <property type="entry name" value="14-3-3"/>
    <property type="match status" value="1"/>
</dbReference>
<dbReference type="AlphaFoldDB" id="A0A6B2LFA5"/>
<protein>
    <recommendedName>
        <fullName evidence="3">14-3-3 domain-containing protein</fullName>
    </recommendedName>
</protein>
<dbReference type="Gene3D" id="1.20.190.20">
    <property type="entry name" value="14-3-3 domain"/>
    <property type="match status" value="1"/>
</dbReference>
<name>A0A6B2LFA5_9EUKA</name>